<protein>
    <submittedName>
        <fullName evidence="3">Uncharacterized protein</fullName>
    </submittedName>
</protein>
<keyword evidence="2" id="KW-0812">Transmembrane</keyword>
<sequence length="172" mass="17410">MAKKRTETLLAARRGTDTTWHGTAFVVEALVLLAFLAFALAVFMQLFGAAHVRGAEERQLTQAVLLASNAAEEFAATPQAGSTSTAFDDAGNELAQAAGAEGAYVVTCEVTPERTQGGTMYRADIVVTCDGAEVYRLESARYVSGAKAAGGGSAGAASASPTGTAAEGGDGA</sequence>
<evidence type="ECO:0000256" key="2">
    <source>
        <dbReference type="SAM" id="Phobius"/>
    </source>
</evidence>
<dbReference type="AlphaFoldDB" id="A0A842JCJ6"/>
<dbReference type="EMBL" id="JACMSE010000008">
    <property type="protein sequence ID" value="MBC2889962.1"/>
    <property type="molecule type" value="Genomic_DNA"/>
</dbReference>
<organism evidence="3 4">
    <name type="scientific">Gordonibacter massiliensis</name>
    <name type="common">ex Traore et al. 2017</name>
    <dbReference type="NCBI Taxonomy" id="1841863"/>
    <lineage>
        <taxon>Bacteria</taxon>
        <taxon>Bacillati</taxon>
        <taxon>Actinomycetota</taxon>
        <taxon>Coriobacteriia</taxon>
        <taxon>Eggerthellales</taxon>
        <taxon>Eggerthellaceae</taxon>
        <taxon>Gordonibacter</taxon>
    </lineage>
</organism>
<keyword evidence="4" id="KW-1185">Reference proteome</keyword>
<evidence type="ECO:0000313" key="3">
    <source>
        <dbReference type="EMBL" id="MBC2889962.1"/>
    </source>
</evidence>
<evidence type="ECO:0000313" key="4">
    <source>
        <dbReference type="Proteomes" id="UP000587396"/>
    </source>
</evidence>
<feature type="compositionally biased region" description="Low complexity" evidence="1">
    <location>
        <begin position="155"/>
        <end position="165"/>
    </location>
</feature>
<gene>
    <name evidence="3" type="ORF">H7313_11505</name>
</gene>
<evidence type="ECO:0000256" key="1">
    <source>
        <dbReference type="SAM" id="MobiDB-lite"/>
    </source>
</evidence>
<feature type="transmembrane region" description="Helical" evidence="2">
    <location>
        <begin position="20"/>
        <end position="43"/>
    </location>
</feature>
<proteinExistence type="predicted"/>
<comment type="caution">
    <text evidence="3">The sequence shown here is derived from an EMBL/GenBank/DDBJ whole genome shotgun (WGS) entry which is preliminary data.</text>
</comment>
<dbReference type="RefSeq" id="WP_185905716.1">
    <property type="nucleotide sequence ID" value="NZ_JACMSE010000008.1"/>
</dbReference>
<keyword evidence="2" id="KW-1133">Transmembrane helix</keyword>
<feature type="region of interest" description="Disordered" evidence="1">
    <location>
        <begin position="151"/>
        <end position="172"/>
    </location>
</feature>
<reference evidence="3 4" key="1">
    <citation type="submission" date="2020-08" db="EMBL/GenBank/DDBJ databases">
        <authorList>
            <person name="Liu C."/>
            <person name="Sun Q."/>
        </authorList>
    </citation>
    <scope>NUCLEOTIDE SEQUENCE [LARGE SCALE GENOMIC DNA]</scope>
    <source>
        <strain evidence="3 4">N22</strain>
    </source>
</reference>
<keyword evidence="2" id="KW-0472">Membrane</keyword>
<name>A0A842JCJ6_9ACTN</name>
<dbReference type="Proteomes" id="UP000587396">
    <property type="component" value="Unassembled WGS sequence"/>
</dbReference>
<accession>A0A842JCJ6</accession>